<gene>
    <name evidence="14" type="ORF">GGQ99_001595</name>
</gene>
<comment type="catalytic activity">
    <reaction evidence="12">
        <text>2,5-diamino-6-hydroxy-4-(5-phosphoribosylamino)-pyrimidine + H2O + H(+) = 5-amino-6-(5-phospho-D-ribosylamino)uracil + NH4(+)</text>
        <dbReference type="Rhea" id="RHEA:21868"/>
        <dbReference type="ChEBI" id="CHEBI:15377"/>
        <dbReference type="ChEBI" id="CHEBI:15378"/>
        <dbReference type="ChEBI" id="CHEBI:28938"/>
        <dbReference type="ChEBI" id="CHEBI:58453"/>
        <dbReference type="ChEBI" id="CHEBI:58614"/>
        <dbReference type="EC" id="3.5.4.26"/>
    </reaction>
</comment>
<evidence type="ECO:0000256" key="5">
    <source>
        <dbReference type="ARBA" id="ARBA00007417"/>
    </source>
</evidence>
<comment type="similarity">
    <text evidence="4 12">In the N-terminal section; belongs to the cytidine and deoxycytidylate deaminase family.</text>
</comment>
<dbReference type="PIRSF" id="PIRSF006769">
    <property type="entry name" value="RibD"/>
    <property type="match status" value="1"/>
</dbReference>
<comment type="function">
    <text evidence="1 12">Converts 2,5-diamino-6-(ribosylamino)-4(3h)-pyrimidinone 5'-phosphate into 5-amino-6-(ribosylamino)-2,4(1h,3h)-pyrimidinedione 5'-phosphate.</text>
</comment>
<comment type="pathway">
    <text evidence="2 12">Cofactor biosynthesis; riboflavin biosynthesis; 5-amino-6-(D-ribitylamino)uracil from GTP: step 2/4.</text>
</comment>
<evidence type="ECO:0000256" key="9">
    <source>
        <dbReference type="ARBA" id="ARBA00022857"/>
    </source>
</evidence>
<keyword evidence="12 14" id="KW-0378">Hydrolase</keyword>
<comment type="catalytic activity">
    <reaction evidence="12">
        <text>5-amino-6-(5-phospho-D-ribitylamino)uracil + NADP(+) = 5-amino-6-(5-phospho-D-ribosylamino)uracil + NADPH + H(+)</text>
        <dbReference type="Rhea" id="RHEA:17845"/>
        <dbReference type="ChEBI" id="CHEBI:15378"/>
        <dbReference type="ChEBI" id="CHEBI:57783"/>
        <dbReference type="ChEBI" id="CHEBI:58349"/>
        <dbReference type="ChEBI" id="CHEBI:58421"/>
        <dbReference type="ChEBI" id="CHEBI:58453"/>
        <dbReference type="EC" id="1.1.1.193"/>
    </reaction>
</comment>
<keyword evidence="8 12" id="KW-0862">Zinc</keyword>
<evidence type="ECO:0000256" key="11">
    <source>
        <dbReference type="ARBA" id="ARBA00023268"/>
    </source>
</evidence>
<sequence length="375" mass="39705">MARDMSASEQDRIDRRYIAAALRLSRKNLGLTSTNPAVGTLIVRDGGNGPVIVGRGVTAIGGRPHAEAEALAEAGDLARGATAYVTLEPCAHHGRTPPCANALVNAGITRVVGAASDPDPRVSGRGYAILRGAGIEVKEGVLAREAADQLAGYMNRSLRKRPEVILKLALSADGMIGRRGQGQIEITGQVARRQVHVMRAEIDAILVGIGTALADDPELTVRLPGLRNRSPARIVLDRLARLPATSKLARSAHDVPVFVAACPEGDPKNRAELERAGVKFLATETYDGRVALPELLEDLANQGMSRIIVEGGADTARAFLDEGLVDRIALFSGPEAIGADGIAAPIGRDHIPAGFSLVREARFGEDTFAEWIREI</sequence>
<evidence type="ECO:0000256" key="1">
    <source>
        <dbReference type="ARBA" id="ARBA00002151"/>
    </source>
</evidence>
<dbReference type="InterPro" id="IPR024072">
    <property type="entry name" value="DHFR-like_dom_sf"/>
</dbReference>
<proteinExistence type="inferred from homology"/>
<evidence type="ECO:0000256" key="4">
    <source>
        <dbReference type="ARBA" id="ARBA00005259"/>
    </source>
</evidence>
<keyword evidence="15" id="KW-1185">Reference proteome</keyword>
<dbReference type="RefSeq" id="WP_108608496.1">
    <property type="nucleotide sequence ID" value="NZ_JACHOT010000001.1"/>
</dbReference>
<accession>A0ABR6KZN7</accession>
<dbReference type="PROSITE" id="PS51747">
    <property type="entry name" value="CYT_DCMP_DEAMINASES_2"/>
    <property type="match status" value="1"/>
</dbReference>
<dbReference type="Pfam" id="PF00383">
    <property type="entry name" value="dCMP_cyt_deam_1"/>
    <property type="match status" value="1"/>
</dbReference>
<dbReference type="GO" id="GO:0008835">
    <property type="term" value="F:diaminohydroxyphosphoribosylaminopyrimidine deaminase activity"/>
    <property type="evidence" value="ECO:0007669"/>
    <property type="project" value="UniProtKB-EC"/>
</dbReference>
<evidence type="ECO:0000256" key="2">
    <source>
        <dbReference type="ARBA" id="ARBA00004882"/>
    </source>
</evidence>
<dbReference type="PANTHER" id="PTHR38011">
    <property type="entry name" value="DIHYDROFOLATE REDUCTASE FAMILY PROTEIN (AFU_ORTHOLOGUE AFUA_8G06820)"/>
    <property type="match status" value="1"/>
</dbReference>
<evidence type="ECO:0000256" key="6">
    <source>
        <dbReference type="ARBA" id="ARBA00022619"/>
    </source>
</evidence>
<organism evidence="14 15">
    <name type="scientific">Aminobacter niigataensis</name>
    <dbReference type="NCBI Taxonomy" id="83265"/>
    <lineage>
        <taxon>Bacteria</taxon>
        <taxon>Pseudomonadati</taxon>
        <taxon>Pseudomonadota</taxon>
        <taxon>Alphaproteobacteria</taxon>
        <taxon>Hyphomicrobiales</taxon>
        <taxon>Phyllobacteriaceae</taxon>
        <taxon>Aminobacter</taxon>
    </lineage>
</organism>
<dbReference type="PROSITE" id="PS00903">
    <property type="entry name" value="CYT_DCMP_DEAMINASES_1"/>
    <property type="match status" value="1"/>
</dbReference>
<dbReference type="SUPFAM" id="SSF53927">
    <property type="entry name" value="Cytidine deaminase-like"/>
    <property type="match status" value="1"/>
</dbReference>
<dbReference type="CDD" id="cd01284">
    <property type="entry name" value="Riboflavin_deaminase-reductase"/>
    <property type="match status" value="1"/>
</dbReference>
<dbReference type="InterPro" id="IPR050765">
    <property type="entry name" value="Riboflavin_Biosynth_HTPR"/>
</dbReference>
<dbReference type="InterPro" id="IPR004794">
    <property type="entry name" value="Eubact_RibD"/>
</dbReference>
<dbReference type="SUPFAM" id="SSF53597">
    <property type="entry name" value="Dihydrofolate reductase-like"/>
    <property type="match status" value="1"/>
</dbReference>
<comment type="caution">
    <text evidence="14">The sequence shown here is derived from an EMBL/GenBank/DDBJ whole genome shotgun (WGS) entry which is preliminary data.</text>
</comment>
<keyword evidence="10 12" id="KW-0560">Oxidoreductase</keyword>
<evidence type="ECO:0000313" key="15">
    <source>
        <dbReference type="Proteomes" id="UP000539538"/>
    </source>
</evidence>
<evidence type="ECO:0000256" key="8">
    <source>
        <dbReference type="ARBA" id="ARBA00022833"/>
    </source>
</evidence>
<dbReference type="NCBIfam" id="TIGR00326">
    <property type="entry name" value="eubact_ribD"/>
    <property type="match status" value="1"/>
</dbReference>
<dbReference type="InterPro" id="IPR002125">
    <property type="entry name" value="CMP_dCMP_dom"/>
</dbReference>
<dbReference type="EMBL" id="JACHOT010000001">
    <property type="protein sequence ID" value="MBB4649873.1"/>
    <property type="molecule type" value="Genomic_DNA"/>
</dbReference>
<dbReference type="EC" id="1.1.1.193" evidence="12"/>
<evidence type="ECO:0000259" key="13">
    <source>
        <dbReference type="PROSITE" id="PS51747"/>
    </source>
</evidence>
<keyword evidence="11" id="KW-0511">Multifunctional enzyme</keyword>
<name>A0ABR6KZN7_9HYPH</name>
<reference evidence="14 15" key="1">
    <citation type="submission" date="2020-08" db="EMBL/GenBank/DDBJ databases">
        <title>Genomic Encyclopedia of Type Strains, Phase IV (KMG-IV): sequencing the most valuable type-strain genomes for metagenomic binning, comparative biology and taxonomic classification.</title>
        <authorList>
            <person name="Goeker M."/>
        </authorList>
    </citation>
    <scope>NUCLEOTIDE SEQUENCE [LARGE SCALE GENOMIC DNA]</scope>
    <source>
        <strain evidence="14 15">DSM 7050</strain>
    </source>
</reference>
<keyword evidence="6 12" id="KW-0686">Riboflavin biosynthesis</keyword>
<dbReference type="PANTHER" id="PTHR38011:SF7">
    <property type="entry name" value="2,5-DIAMINO-6-RIBOSYLAMINO-4(3H)-PYRIMIDINONE 5'-PHOSPHATE REDUCTASE"/>
    <property type="match status" value="1"/>
</dbReference>
<dbReference type="Proteomes" id="UP000539538">
    <property type="component" value="Unassembled WGS sequence"/>
</dbReference>
<evidence type="ECO:0000313" key="14">
    <source>
        <dbReference type="EMBL" id="MBB4649873.1"/>
    </source>
</evidence>
<dbReference type="Pfam" id="PF01872">
    <property type="entry name" value="RibD_C"/>
    <property type="match status" value="1"/>
</dbReference>
<dbReference type="Gene3D" id="3.40.430.10">
    <property type="entry name" value="Dihydrofolate Reductase, subunit A"/>
    <property type="match status" value="1"/>
</dbReference>
<comment type="similarity">
    <text evidence="5 12">In the C-terminal section; belongs to the HTP reductase family.</text>
</comment>
<feature type="domain" description="CMP/dCMP-type deaminase" evidence="13">
    <location>
        <begin position="12"/>
        <end position="137"/>
    </location>
</feature>
<comment type="cofactor">
    <cofactor evidence="12">
        <name>Zn(2+)</name>
        <dbReference type="ChEBI" id="CHEBI:29105"/>
    </cofactor>
    <text evidence="12">Binds 1 zinc ion.</text>
</comment>
<evidence type="ECO:0000256" key="10">
    <source>
        <dbReference type="ARBA" id="ARBA00023002"/>
    </source>
</evidence>
<dbReference type="GO" id="GO:0008703">
    <property type="term" value="F:5-amino-6-(5-phosphoribosylamino)uracil reductase activity"/>
    <property type="evidence" value="ECO:0007669"/>
    <property type="project" value="UniProtKB-EC"/>
</dbReference>
<dbReference type="EC" id="3.5.4.26" evidence="12"/>
<keyword evidence="7 12" id="KW-0479">Metal-binding</keyword>
<evidence type="ECO:0000256" key="3">
    <source>
        <dbReference type="ARBA" id="ARBA00004910"/>
    </source>
</evidence>
<dbReference type="InterPro" id="IPR016193">
    <property type="entry name" value="Cytidine_deaminase-like"/>
</dbReference>
<dbReference type="InterPro" id="IPR016192">
    <property type="entry name" value="APOBEC/CMP_deaminase_Zn-bd"/>
</dbReference>
<comment type="pathway">
    <text evidence="3 12">Cofactor biosynthesis; riboflavin biosynthesis; 5-amino-6-(D-ribitylamino)uracil from GTP: step 3/4.</text>
</comment>
<protein>
    <recommendedName>
        <fullName evidence="12">Riboflavin biosynthesis protein RibD</fullName>
    </recommendedName>
    <domain>
        <recommendedName>
            <fullName evidence="12">Diaminohydroxyphosphoribosylaminopyrimidine deaminase</fullName>
            <shortName evidence="12">DRAP deaminase</shortName>
            <ecNumber evidence="12">3.5.4.26</ecNumber>
        </recommendedName>
        <alternativeName>
            <fullName evidence="12">Riboflavin-specific deaminase</fullName>
        </alternativeName>
    </domain>
    <domain>
        <recommendedName>
            <fullName evidence="12">5-amino-6-(5-phosphoribosylamino)uracil reductase</fullName>
            <ecNumber evidence="12">1.1.1.193</ecNumber>
        </recommendedName>
        <alternativeName>
            <fullName evidence="12">HTP reductase</fullName>
        </alternativeName>
    </domain>
</protein>
<dbReference type="InterPro" id="IPR002734">
    <property type="entry name" value="RibDG_C"/>
</dbReference>
<evidence type="ECO:0000256" key="12">
    <source>
        <dbReference type="PIRNR" id="PIRNR006769"/>
    </source>
</evidence>
<evidence type="ECO:0000256" key="7">
    <source>
        <dbReference type="ARBA" id="ARBA00022723"/>
    </source>
</evidence>
<dbReference type="Gene3D" id="3.40.140.10">
    <property type="entry name" value="Cytidine Deaminase, domain 2"/>
    <property type="match status" value="1"/>
</dbReference>
<keyword evidence="9 12" id="KW-0521">NADP</keyword>